<feature type="chain" id="PRO_5019819318" description="Lipoprotein" evidence="1">
    <location>
        <begin position="26"/>
        <end position="137"/>
    </location>
</feature>
<gene>
    <name evidence="2" type="ORF">C7474_1577</name>
</gene>
<evidence type="ECO:0000313" key="3">
    <source>
        <dbReference type="Proteomes" id="UP000273158"/>
    </source>
</evidence>
<evidence type="ECO:0000313" key="2">
    <source>
        <dbReference type="EMBL" id="RLK49428.1"/>
    </source>
</evidence>
<sequence>MRSAIRSLTVIVACSVAVGAAGCSASPDVGSVRPGVPDGITVDPMTGAPAAGWIERGETFAVVTMGSSSCPPVATAVDADGDDLVSVTLASSPNDPCTADMAPTTHEFDLPAGVTAGAISVRVRFEDWPDEYRIPLD</sequence>
<organism evidence="2 3">
    <name type="scientific">Microbacterium telephonicum</name>
    <dbReference type="NCBI Taxonomy" id="1714841"/>
    <lineage>
        <taxon>Bacteria</taxon>
        <taxon>Bacillati</taxon>
        <taxon>Actinomycetota</taxon>
        <taxon>Actinomycetes</taxon>
        <taxon>Micrococcales</taxon>
        <taxon>Microbacteriaceae</taxon>
        <taxon>Microbacterium</taxon>
    </lineage>
</organism>
<dbReference type="EMBL" id="RCDB01000002">
    <property type="protein sequence ID" value="RLK49428.1"/>
    <property type="molecule type" value="Genomic_DNA"/>
</dbReference>
<evidence type="ECO:0000256" key="1">
    <source>
        <dbReference type="SAM" id="SignalP"/>
    </source>
</evidence>
<proteinExistence type="predicted"/>
<reference evidence="2 3" key="1">
    <citation type="journal article" date="2015" name="Stand. Genomic Sci.">
        <title>Genomic Encyclopedia of Bacterial and Archaeal Type Strains, Phase III: the genomes of soil and plant-associated and newly described type strains.</title>
        <authorList>
            <person name="Whitman W.B."/>
            <person name="Woyke T."/>
            <person name="Klenk H.P."/>
            <person name="Zhou Y."/>
            <person name="Lilburn T.G."/>
            <person name="Beck B.J."/>
            <person name="De Vos P."/>
            <person name="Vandamme P."/>
            <person name="Eisen J.A."/>
            <person name="Garrity G."/>
            <person name="Hugenholtz P."/>
            <person name="Kyrpides N.C."/>
        </authorList>
    </citation>
    <scope>NUCLEOTIDE SEQUENCE [LARGE SCALE GENOMIC DNA]</scope>
    <source>
        <strain evidence="2 3">S2T63</strain>
    </source>
</reference>
<evidence type="ECO:0008006" key="4">
    <source>
        <dbReference type="Google" id="ProtNLM"/>
    </source>
</evidence>
<feature type="signal peptide" evidence="1">
    <location>
        <begin position="1"/>
        <end position="25"/>
    </location>
</feature>
<dbReference type="Proteomes" id="UP000273158">
    <property type="component" value="Unassembled WGS sequence"/>
</dbReference>
<dbReference type="RefSeq" id="WP_121058655.1">
    <property type="nucleotide sequence ID" value="NZ_RCDB01000002.1"/>
</dbReference>
<accession>A0A498CAK4</accession>
<dbReference type="AlphaFoldDB" id="A0A498CAK4"/>
<keyword evidence="3" id="KW-1185">Reference proteome</keyword>
<dbReference type="OrthoDB" id="5188731at2"/>
<dbReference type="PROSITE" id="PS51257">
    <property type="entry name" value="PROKAR_LIPOPROTEIN"/>
    <property type="match status" value="1"/>
</dbReference>
<keyword evidence="1" id="KW-0732">Signal</keyword>
<protein>
    <recommendedName>
        <fullName evidence="4">Lipoprotein</fullName>
    </recommendedName>
</protein>
<name>A0A498CAK4_9MICO</name>
<comment type="caution">
    <text evidence="2">The sequence shown here is derived from an EMBL/GenBank/DDBJ whole genome shotgun (WGS) entry which is preliminary data.</text>
</comment>